<dbReference type="GeneID" id="41993674"/>
<gene>
    <name evidence="2" type="ORF">FIESC28_04231</name>
</gene>
<proteinExistence type="predicted"/>
<keyword evidence="3" id="KW-1185">Reference proteome</keyword>
<evidence type="ECO:0000313" key="2">
    <source>
        <dbReference type="EMBL" id="RBR22933.1"/>
    </source>
</evidence>
<evidence type="ECO:0000256" key="1">
    <source>
        <dbReference type="SAM" id="MobiDB-lite"/>
    </source>
</evidence>
<feature type="compositionally biased region" description="Polar residues" evidence="1">
    <location>
        <begin position="1"/>
        <end position="20"/>
    </location>
</feature>
<name>A0A366S0U8_9HYPO</name>
<dbReference type="OrthoDB" id="3437960at2759"/>
<dbReference type="RefSeq" id="XP_031017524.1">
    <property type="nucleotide sequence ID" value="XM_031158378.1"/>
</dbReference>
<dbReference type="EMBL" id="QKXC01000083">
    <property type="protein sequence ID" value="RBR22933.1"/>
    <property type="molecule type" value="Genomic_DNA"/>
</dbReference>
<feature type="region of interest" description="Disordered" evidence="1">
    <location>
        <begin position="1"/>
        <end position="23"/>
    </location>
</feature>
<accession>A0A366S0U8</accession>
<reference evidence="2 3" key="1">
    <citation type="submission" date="2018-06" db="EMBL/GenBank/DDBJ databases">
        <title>Fusarium incarnatum-equiseti species complex species 28.</title>
        <authorList>
            <person name="Gardiner D.M."/>
        </authorList>
    </citation>
    <scope>NUCLEOTIDE SEQUENCE [LARGE SCALE GENOMIC DNA]</scope>
    <source>
        <strain evidence="2 3">FIESC_28</strain>
    </source>
</reference>
<sequence>MSDHQSQPQIQDESTEQSFVDSDYSFNVPGADFGGFSLSPVTSQEDVDHWPHVSSWSEDAAPLGSMNQDGVFGPVSQSLDEVDFYVPMIGMDSHLNDFNSTQFAFSSSPVSSLDLLAVPYEMPQGQTSLAGLSDTAAAL</sequence>
<evidence type="ECO:0000313" key="3">
    <source>
        <dbReference type="Proteomes" id="UP000253153"/>
    </source>
</evidence>
<dbReference type="Proteomes" id="UP000253153">
    <property type="component" value="Unassembled WGS sequence"/>
</dbReference>
<organism evidence="2 3">
    <name type="scientific">Fusarium coffeatum</name>
    <dbReference type="NCBI Taxonomy" id="231269"/>
    <lineage>
        <taxon>Eukaryota</taxon>
        <taxon>Fungi</taxon>
        <taxon>Dikarya</taxon>
        <taxon>Ascomycota</taxon>
        <taxon>Pezizomycotina</taxon>
        <taxon>Sordariomycetes</taxon>
        <taxon>Hypocreomycetidae</taxon>
        <taxon>Hypocreales</taxon>
        <taxon>Nectriaceae</taxon>
        <taxon>Fusarium</taxon>
        <taxon>Fusarium incarnatum-equiseti species complex</taxon>
    </lineage>
</organism>
<dbReference type="AlphaFoldDB" id="A0A366S0U8"/>
<comment type="caution">
    <text evidence="2">The sequence shown here is derived from an EMBL/GenBank/DDBJ whole genome shotgun (WGS) entry which is preliminary data.</text>
</comment>
<protein>
    <submittedName>
        <fullName evidence="2">Uncharacterized protein</fullName>
    </submittedName>
</protein>